<dbReference type="InterPro" id="IPR007353">
    <property type="entry name" value="DUF421"/>
</dbReference>
<evidence type="ECO:0000313" key="11">
    <source>
        <dbReference type="Proteomes" id="UP001156102"/>
    </source>
</evidence>
<evidence type="ECO:0000256" key="6">
    <source>
        <dbReference type="ARBA" id="ARBA00023136"/>
    </source>
</evidence>
<dbReference type="PANTHER" id="PTHR34582:SF7">
    <property type="entry name" value="UPF0702 TRANSMEMBRANE PROTEIN YDFS"/>
    <property type="match status" value="1"/>
</dbReference>
<dbReference type="InterPro" id="IPR048454">
    <property type="entry name" value="YetF_N"/>
</dbReference>
<accession>A0AA41X9B4</accession>
<keyword evidence="5 7" id="KW-1133">Transmembrane helix</keyword>
<proteinExistence type="inferred from homology"/>
<name>A0AA41X9B4_9BACI</name>
<keyword evidence="6 7" id="KW-0472">Membrane</keyword>
<comment type="similarity">
    <text evidence="2">Belongs to the UPF0702 family.</text>
</comment>
<evidence type="ECO:0000256" key="5">
    <source>
        <dbReference type="ARBA" id="ARBA00022989"/>
    </source>
</evidence>
<evidence type="ECO:0000313" key="10">
    <source>
        <dbReference type="EMBL" id="MCP8969079.1"/>
    </source>
</evidence>
<dbReference type="Gene3D" id="3.30.240.20">
    <property type="entry name" value="bsu07140 like domains"/>
    <property type="match status" value="2"/>
</dbReference>
<gene>
    <name evidence="10" type="ORF">NK662_11065</name>
</gene>
<keyword evidence="11" id="KW-1185">Reference proteome</keyword>
<evidence type="ECO:0000256" key="3">
    <source>
        <dbReference type="ARBA" id="ARBA00022475"/>
    </source>
</evidence>
<evidence type="ECO:0000256" key="4">
    <source>
        <dbReference type="ARBA" id="ARBA00022692"/>
    </source>
</evidence>
<organism evidence="10 11">
    <name type="scientific">Ectobacillus ponti</name>
    <dbReference type="NCBI Taxonomy" id="2961894"/>
    <lineage>
        <taxon>Bacteria</taxon>
        <taxon>Bacillati</taxon>
        <taxon>Bacillota</taxon>
        <taxon>Bacilli</taxon>
        <taxon>Bacillales</taxon>
        <taxon>Bacillaceae</taxon>
        <taxon>Ectobacillus</taxon>
    </lineage>
</organism>
<comment type="caution">
    <text evidence="10">The sequence shown here is derived from an EMBL/GenBank/DDBJ whole genome shotgun (WGS) entry which is preliminary data.</text>
</comment>
<evidence type="ECO:0000256" key="2">
    <source>
        <dbReference type="ARBA" id="ARBA00006448"/>
    </source>
</evidence>
<feature type="domain" description="YetF-like N-terminal transmembrane" evidence="9">
    <location>
        <begin position="4"/>
        <end position="77"/>
    </location>
</feature>
<feature type="transmembrane region" description="Helical" evidence="7">
    <location>
        <begin position="36"/>
        <end position="52"/>
    </location>
</feature>
<dbReference type="Pfam" id="PF20730">
    <property type="entry name" value="YetF_N"/>
    <property type="match status" value="1"/>
</dbReference>
<dbReference type="GO" id="GO:0005886">
    <property type="term" value="C:plasma membrane"/>
    <property type="evidence" value="ECO:0007669"/>
    <property type="project" value="UniProtKB-SubCell"/>
</dbReference>
<evidence type="ECO:0000256" key="1">
    <source>
        <dbReference type="ARBA" id="ARBA00004651"/>
    </source>
</evidence>
<evidence type="ECO:0000259" key="9">
    <source>
        <dbReference type="Pfam" id="PF20730"/>
    </source>
</evidence>
<dbReference type="AlphaFoldDB" id="A0AA41X9B4"/>
<keyword evidence="3" id="KW-1003">Cell membrane</keyword>
<evidence type="ECO:0000256" key="7">
    <source>
        <dbReference type="SAM" id="Phobius"/>
    </source>
</evidence>
<dbReference type="InterPro" id="IPR023090">
    <property type="entry name" value="UPF0702_alpha/beta_dom_sf"/>
</dbReference>
<reference evidence="10" key="1">
    <citation type="submission" date="2022-07" db="EMBL/GenBank/DDBJ databases">
        <authorList>
            <person name="Li W.-J."/>
            <person name="Deng Q.-Q."/>
        </authorList>
    </citation>
    <scope>NUCLEOTIDE SEQUENCE</scope>
    <source>
        <strain evidence="10">SYSU M60031</strain>
    </source>
</reference>
<evidence type="ECO:0000259" key="8">
    <source>
        <dbReference type="Pfam" id="PF04239"/>
    </source>
</evidence>
<feature type="transmembrane region" description="Helical" evidence="7">
    <location>
        <begin position="58"/>
        <end position="80"/>
    </location>
</feature>
<dbReference type="PANTHER" id="PTHR34582">
    <property type="entry name" value="UPF0702 TRANSMEMBRANE PROTEIN YCAP"/>
    <property type="match status" value="1"/>
</dbReference>
<dbReference type="Proteomes" id="UP001156102">
    <property type="component" value="Unassembled WGS sequence"/>
</dbReference>
<protein>
    <submittedName>
        <fullName evidence="10">DUF421 domain-containing protein</fullName>
    </submittedName>
</protein>
<keyword evidence="4 7" id="KW-0812">Transmembrane</keyword>
<sequence length="226" mass="25807">MDILQIVVRAVLTFGFLILIMRTIGKRMLSQMTNDQFAGAITLGSIAGNAIFNLKIKLLYFIVSFVVFAAIVYAMSLLGLHSRRILEWFEGKPAVIIAEGRILEESMRRERYTLEDLKRGLRSQGIFNIEEVELAILETDGSLSVSKKESYRHITRRDAGLLAAETTQLPVELIVEREIMWEHMSRNGISEEWLLAELRSRKLEVQQIFYAVKGTNGCLYIDTYEA</sequence>
<dbReference type="Pfam" id="PF04239">
    <property type="entry name" value="DUF421"/>
    <property type="match status" value="1"/>
</dbReference>
<dbReference type="EMBL" id="JANCLT010000005">
    <property type="protein sequence ID" value="MCP8969079.1"/>
    <property type="molecule type" value="Genomic_DNA"/>
</dbReference>
<feature type="transmembrane region" description="Helical" evidence="7">
    <location>
        <begin position="6"/>
        <end position="24"/>
    </location>
</feature>
<dbReference type="RefSeq" id="WP_254758998.1">
    <property type="nucleotide sequence ID" value="NZ_JANCLT010000005.1"/>
</dbReference>
<comment type="subcellular location">
    <subcellularLocation>
        <location evidence="1">Cell membrane</location>
        <topology evidence="1">Multi-pass membrane protein</topology>
    </subcellularLocation>
</comment>
<feature type="domain" description="YetF C-terminal" evidence="8">
    <location>
        <begin position="81"/>
        <end position="211"/>
    </location>
</feature>